<sequence>MAWLPLLTFGMVSWILGTTDSSATARWWALPNFPVESPTMWVATGTVVLVGSVVYSARDGAR</sequence>
<protein>
    <submittedName>
        <fullName evidence="2">Uncharacterized protein</fullName>
    </submittedName>
</protein>
<organism evidence="2 3">
    <name type="scientific">Oerskovia douganii</name>
    <dbReference type="NCBI Taxonomy" id="2762210"/>
    <lineage>
        <taxon>Bacteria</taxon>
        <taxon>Bacillati</taxon>
        <taxon>Actinomycetota</taxon>
        <taxon>Actinomycetes</taxon>
        <taxon>Micrococcales</taxon>
        <taxon>Cellulomonadaceae</taxon>
        <taxon>Oerskovia</taxon>
    </lineage>
</organism>
<reference evidence="2 3" key="1">
    <citation type="submission" date="2020-08" db="EMBL/GenBank/DDBJ databases">
        <title>A Genomic Blueprint of the Chicken Gut Microbiome.</title>
        <authorList>
            <person name="Gilroy R."/>
            <person name="Ravi A."/>
            <person name="Getino M."/>
            <person name="Pursley I."/>
            <person name="Horton D.L."/>
            <person name="Alikhan N.-F."/>
            <person name="Baker D."/>
            <person name="Gharbi K."/>
            <person name="Hall N."/>
            <person name="Watson M."/>
            <person name="Adriaenssens E.M."/>
            <person name="Foster-Nyarko E."/>
            <person name="Jarju S."/>
            <person name="Secka A."/>
            <person name="Antonio M."/>
            <person name="Oren A."/>
            <person name="Chaudhuri R."/>
            <person name="La Ragione R.M."/>
            <person name="Hildebrand F."/>
            <person name="Pallen M.J."/>
        </authorList>
    </citation>
    <scope>NUCLEOTIDE SEQUENCE [LARGE SCALE GENOMIC DNA]</scope>
    <source>
        <strain evidence="2 3">Sa1BUA8</strain>
    </source>
</reference>
<dbReference type="EMBL" id="JACSPN010000022">
    <property type="protein sequence ID" value="MBE7701591.1"/>
    <property type="molecule type" value="Genomic_DNA"/>
</dbReference>
<comment type="caution">
    <text evidence="2">The sequence shown here is derived from an EMBL/GenBank/DDBJ whole genome shotgun (WGS) entry which is preliminary data.</text>
</comment>
<dbReference type="AlphaFoldDB" id="A0A9D5Z0K1"/>
<keyword evidence="1" id="KW-1133">Transmembrane helix</keyword>
<keyword evidence="3" id="KW-1185">Reference proteome</keyword>
<gene>
    <name evidence="2" type="ORF">H9623_14965</name>
</gene>
<dbReference type="RefSeq" id="WP_191804187.1">
    <property type="nucleotide sequence ID" value="NZ_JACSPN010000022.1"/>
</dbReference>
<dbReference type="Proteomes" id="UP000822993">
    <property type="component" value="Unassembled WGS sequence"/>
</dbReference>
<evidence type="ECO:0000313" key="3">
    <source>
        <dbReference type="Proteomes" id="UP000822993"/>
    </source>
</evidence>
<accession>A0A9D5Z0K1</accession>
<keyword evidence="1" id="KW-0472">Membrane</keyword>
<keyword evidence="1" id="KW-0812">Transmembrane</keyword>
<evidence type="ECO:0000313" key="2">
    <source>
        <dbReference type="EMBL" id="MBE7701591.1"/>
    </source>
</evidence>
<name>A0A9D5Z0K1_9CELL</name>
<proteinExistence type="predicted"/>
<evidence type="ECO:0000256" key="1">
    <source>
        <dbReference type="SAM" id="Phobius"/>
    </source>
</evidence>
<feature type="transmembrane region" description="Helical" evidence="1">
    <location>
        <begin position="39"/>
        <end position="57"/>
    </location>
</feature>